<evidence type="ECO:0000313" key="2">
    <source>
        <dbReference type="EMBL" id="MCM2580239.1"/>
    </source>
</evidence>
<keyword evidence="1" id="KW-1133">Transmembrane helix</keyword>
<dbReference type="EMBL" id="JAMQGM010000056">
    <property type="protein sequence ID" value="MCM2580239.1"/>
    <property type="molecule type" value="Genomic_DNA"/>
</dbReference>
<dbReference type="Proteomes" id="UP001167160">
    <property type="component" value="Unassembled WGS sequence"/>
</dbReference>
<keyword evidence="3" id="KW-1185">Reference proteome</keyword>
<comment type="caution">
    <text evidence="2">The sequence shown here is derived from an EMBL/GenBank/DDBJ whole genome shotgun (WGS) entry which is preliminary data.</text>
</comment>
<sequence length="67" mass="7293">MTGRKPDGLIVRAERWVHTNRLALAVLLGVLWIGVMFLFIRDVLIAVICGAVVAVILSRTLPKSPGV</sequence>
<accession>A0ABT0XCI2</accession>
<keyword evidence="1" id="KW-0472">Membrane</keyword>
<gene>
    <name evidence="2" type="ORF">M1E25_23340</name>
</gene>
<dbReference type="RefSeq" id="WP_251418889.1">
    <property type="nucleotide sequence ID" value="NZ_JAMQGM010000056.1"/>
</dbReference>
<keyword evidence="1" id="KW-0812">Transmembrane</keyword>
<feature type="transmembrane region" description="Helical" evidence="1">
    <location>
        <begin position="21"/>
        <end position="39"/>
    </location>
</feature>
<organism evidence="2 3">
    <name type="scientific">Streptomyces meridianus</name>
    <dbReference type="NCBI Taxonomy" id="2938945"/>
    <lineage>
        <taxon>Bacteria</taxon>
        <taxon>Bacillati</taxon>
        <taxon>Actinomycetota</taxon>
        <taxon>Actinomycetes</taxon>
        <taxon>Kitasatosporales</taxon>
        <taxon>Streptomycetaceae</taxon>
        <taxon>Streptomyces</taxon>
    </lineage>
</organism>
<evidence type="ECO:0000256" key="1">
    <source>
        <dbReference type="SAM" id="Phobius"/>
    </source>
</evidence>
<evidence type="ECO:0000313" key="3">
    <source>
        <dbReference type="Proteomes" id="UP001167160"/>
    </source>
</evidence>
<protein>
    <recommendedName>
        <fullName evidence="4">AI-2E family transporter</fullName>
    </recommendedName>
</protein>
<evidence type="ECO:0008006" key="4">
    <source>
        <dbReference type="Google" id="ProtNLM"/>
    </source>
</evidence>
<name>A0ABT0XCI2_9ACTN</name>
<feature type="transmembrane region" description="Helical" evidence="1">
    <location>
        <begin position="45"/>
        <end position="62"/>
    </location>
</feature>
<reference evidence="2" key="1">
    <citation type="journal article" date="2023" name="Int. J. Syst. Evol. Microbiol.">
        <title>Streptomyces meridianus sp. nov. isolated from brackish water of the Tagus estuary in Alcochete, Portugal.</title>
        <authorList>
            <person name="Santos J.D.N."/>
            <person name="Klimek D."/>
            <person name="Calusinska M."/>
            <person name="Lobo Da Cunha A."/>
            <person name="Catita J."/>
            <person name="Goncalves H."/>
            <person name="Gonzalez I."/>
            <person name="Reyes F."/>
            <person name="Lage O.M."/>
        </authorList>
    </citation>
    <scope>NUCLEOTIDE SEQUENCE</scope>
    <source>
        <strain evidence="2">MTZ3.1</strain>
    </source>
</reference>
<proteinExistence type="predicted"/>